<evidence type="ECO:0000256" key="1">
    <source>
        <dbReference type="SAM" id="Coils"/>
    </source>
</evidence>
<feature type="domain" description="Transglycosylase SLT" evidence="3">
    <location>
        <begin position="1786"/>
        <end position="1860"/>
    </location>
</feature>
<feature type="compositionally biased region" description="Basic residues" evidence="2">
    <location>
        <begin position="915"/>
        <end position="926"/>
    </location>
</feature>
<dbReference type="RefSeq" id="WP_190129113.1">
    <property type="nucleotide sequence ID" value="NZ_BNBD01000003.1"/>
</dbReference>
<evidence type="ECO:0000313" key="5">
    <source>
        <dbReference type="Proteomes" id="UP000638313"/>
    </source>
</evidence>
<evidence type="ECO:0000259" key="3">
    <source>
        <dbReference type="Pfam" id="PF01464"/>
    </source>
</evidence>
<dbReference type="Proteomes" id="UP000638313">
    <property type="component" value="Unassembled WGS sequence"/>
</dbReference>
<keyword evidence="1" id="KW-0175">Coiled coil</keyword>
<name>A0A919B1E3_9ACTN</name>
<dbReference type="PANTHER" id="PTHR34491:SF38">
    <property type="entry name" value="CENTROSOMIN N-TERMINAL MOTIF 1 DOMAIN-CONTAINING PROTEIN-RELATED"/>
    <property type="match status" value="1"/>
</dbReference>
<dbReference type="Gene3D" id="1.10.530.10">
    <property type="match status" value="1"/>
</dbReference>
<dbReference type="InterPro" id="IPR023346">
    <property type="entry name" value="Lysozyme-like_dom_sf"/>
</dbReference>
<reference evidence="4" key="1">
    <citation type="journal article" date="2014" name="Int. J. Syst. Evol. Microbiol.">
        <title>Complete genome sequence of Corynebacterium casei LMG S-19264T (=DSM 44701T), isolated from a smear-ripened cheese.</title>
        <authorList>
            <consortium name="US DOE Joint Genome Institute (JGI-PGF)"/>
            <person name="Walter F."/>
            <person name="Albersmeier A."/>
            <person name="Kalinowski J."/>
            <person name="Ruckert C."/>
        </authorList>
    </citation>
    <scope>NUCLEOTIDE SEQUENCE</scope>
    <source>
        <strain evidence="4">JCM 4059</strain>
    </source>
</reference>
<feature type="region of interest" description="Disordered" evidence="2">
    <location>
        <begin position="1264"/>
        <end position="1284"/>
    </location>
</feature>
<keyword evidence="5" id="KW-1185">Reference proteome</keyword>
<gene>
    <name evidence="4" type="ORF">GCM10010218_19790</name>
</gene>
<evidence type="ECO:0000313" key="4">
    <source>
        <dbReference type="EMBL" id="GHF38643.1"/>
    </source>
</evidence>
<feature type="region of interest" description="Disordered" evidence="2">
    <location>
        <begin position="885"/>
        <end position="931"/>
    </location>
</feature>
<dbReference type="EMBL" id="BNBD01000003">
    <property type="protein sequence ID" value="GHF38643.1"/>
    <property type="molecule type" value="Genomic_DNA"/>
</dbReference>
<sequence>MAVDRAPIRVGSGYIEILPLINHGAVSRMRTDLTRQLSQLGQQATATVSRTAKRARQATEKEAVDSRAKLRQLERHLTKVHGEEAGRQLRMFRNLHKQREELEEGTSRATRRAINDVVRVDRQAVQERMRAAQQQAREQAVAERQATAETRRRVAAEKAEERALAAEVRQVKREVAQAARQSAAEQRQAERELAAAARQRAAEERLAIQRRKAGLREELRQLALVRREYADVIASNQAQMRAFVRQSGASTKTAGQHWKTLSQNTETFGTNVEQIGRTLTQNLVMPLAAAAGYLTKIGSQSADMQFLSSRGLERAGFDNKEVATSLKSIQDFAVRTPFSLEDMTDKFQQLTRNFQSYGNTASDSLKKSEKLIRAIADFAASYGVMDPERVKSAMYSADMMMDMSKLNTRSLKQFSRGTGIPINELAKMAGFKVESSDDEDTEAKEFLAKVQERGAGISSKKFFENFLDAYDTRKGVQGTAEKLGTGSIGGHLQSVKEQAQLNLGKLFGDFDPKTGRFEWTELGESVHKLIDRVDGMLSDEGFQEMSGGLIRNFVKSLHYLLSGVEWTAEFLDENPELKGLIVKVAKVAAVLGPFSIAIGIATKTIGKVGKSFSPLFKVIGGLAKGARGATRTTNQLLAGVRAGRGNFRTTYRERRADYHDGDDRSLARRGLDRTRGQDSRVQALRLNTEQAEQALREVDRKIETVKAAVRALNDLRLANLAAELGGEFGTSVKGGARDANQKIEATQRSVQQLNQSGLGELVGKFQALSARADESERQVRQVHTAVRELNSGKLGLVRQQFEYLKDKADTTYRHAGKVSSEVKEINGRSLGAIRERFAGSLSPAVKGSYGQAKSLNDKIKEINARGLGQVTSRVRTLADALEKAEKKASDLHKRIRDVNEANGGGPGGSSGHGGKGGKGKPPRKHAAGGVLPGYAPGVDNIPALLSPGEAILRPEVAHHLGADRINAWNAAAVRGRLSRHAKGTAGKGTSKGGRWPLSILDDLWSSIDMSPALGAFNGGLGMARAGAEVGGGTGRNLRSWGAQQGGDAAGRSAVNRFDNMRTFAVDRVPDLLRAAPTGIGNIIGLVAGAVAPTAGDLFWRDVWKGSGNLFQRGQKFTDDLLDPSSVWSMIKDLFGGFVETAKEIGSLAKDIVTDGPGKVLGEGIDALKALFTDMIRGFQDSFQDVRDIMSNPDAFAAEVFASFWERAREAAPNREGLFDFADGGIVPGYSPGRDVVHARLSPGEAVLRPEAVRALGHRAVQGLNRGAKHGSLSKGSDGDQAQDLTPVPDAEAVEAAVQRIRAALEAMTKAVADHQSAAGSSWSAVSSSVRSAVDGEIRPAQQRWAQHLTGPLSTAERSWQSTHDGVWSAVQSRVASATGSSLGQFARLQAGLGNLRGIFETSSSAIRSSWSSAMSVVDSSTRSTIQGPYNSGMVPMLGGMAKLAGTAAPLSAVHYATGGVVPGYAPGVDRVPAVLSPGEGILRPEVVRALGAETIHQWNAAARAGRNVFANGGIVNGGTWVQRHQDEPYSGYEEAVGKGWFEVIEPELKRIADAFAPVGRLSADDFRKAQPWAKAWGKWADDRAAAGGGQVVKVALQEARQGDMSGRKYTAGEVESWCADFVSWAVDHAAATASYGGSPTGTPGSRWPAVATWVDHMPSVPVSQARAGDLMVYRGFGPGSWGHINIATRREGSQLETVGGNESGAIRRQLGYGNRADAALRPRGGAPGTGTGPVLNPWPGSLARITEGMGEYAGGGGAVARWRPLVESVIQELNGKGGISLSDVPLVLHRIDVESGGDPNAVNNWDSNAASGDPSKGLLQVIKSTFDAYAGPYRDRGQLDPRASVYAGLSYAIDRYGAGWRRALAGTSGYWTGTRSAASGLALVGERGPELIDFRGGERVYNDRDTRDLLAPRYEIHIHEARSEDTTQAVLRAMRYAEAMSAH</sequence>
<dbReference type="InterPro" id="IPR008258">
    <property type="entry name" value="Transglycosylase_SLT_dom_1"/>
</dbReference>
<protein>
    <recommendedName>
        <fullName evidence="3">Transglycosylase SLT domain-containing protein</fullName>
    </recommendedName>
</protein>
<dbReference type="Pfam" id="PF01464">
    <property type="entry name" value="SLT"/>
    <property type="match status" value="1"/>
</dbReference>
<dbReference type="PANTHER" id="PTHR34491">
    <property type="entry name" value="A-TYPE INCLUSION PROTEIN, PUTATIVE-RELATED"/>
    <property type="match status" value="1"/>
</dbReference>
<dbReference type="SUPFAM" id="SSF53955">
    <property type="entry name" value="Lysozyme-like"/>
    <property type="match status" value="1"/>
</dbReference>
<feature type="coiled-coil region" evidence="1">
    <location>
        <begin position="154"/>
        <end position="218"/>
    </location>
</feature>
<feature type="compositionally biased region" description="Gly residues" evidence="2">
    <location>
        <begin position="902"/>
        <end position="914"/>
    </location>
</feature>
<reference evidence="4" key="2">
    <citation type="submission" date="2020-09" db="EMBL/GenBank/DDBJ databases">
        <authorList>
            <person name="Sun Q."/>
            <person name="Ohkuma M."/>
        </authorList>
    </citation>
    <scope>NUCLEOTIDE SEQUENCE</scope>
    <source>
        <strain evidence="4">JCM 4059</strain>
    </source>
</reference>
<feature type="compositionally biased region" description="Basic and acidic residues" evidence="2">
    <location>
        <begin position="885"/>
        <end position="899"/>
    </location>
</feature>
<organism evidence="4 5">
    <name type="scientific">Streptomyces mashuensis</name>
    <dbReference type="NCBI Taxonomy" id="33904"/>
    <lineage>
        <taxon>Bacteria</taxon>
        <taxon>Bacillati</taxon>
        <taxon>Actinomycetota</taxon>
        <taxon>Actinomycetes</taxon>
        <taxon>Kitasatosporales</taxon>
        <taxon>Streptomycetaceae</taxon>
        <taxon>Streptomyces</taxon>
    </lineage>
</organism>
<comment type="caution">
    <text evidence="4">The sequence shown here is derived from an EMBL/GenBank/DDBJ whole genome shotgun (WGS) entry which is preliminary data.</text>
</comment>
<evidence type="ECO:0000256" key="2">
    <source>
        <dbReference type="SAM" id="MobiDB-lite"/>
    </source>
</evidence>
<dbReference type="CDD" id="cd13402">
    <property type="entry name" value="LT_TF-like"/>
    <property type="match status" value="1"/>
</dbReference>
<feature type="coiled-coil region" evidence="1">
    <location>
        <begin position="681"/>
        <end position="756"/>
    </location>
</feature>
<proteinExistence type="predicted"/>
<accession>A0A919B1E3</accession>